<sequence>MPHAQTADPQATRLTDVYDPPAHVAYTVQTYPLGHEYVSADGRPVEVVDIAENGSDNNLSDNEFAQRVWDAFQASARGRVVVEPVSRAHTFIAWNLCWLHDFHWYLSNRCPVWIGKADDMASLAAFIRDAKSVLNAPGSRR</sequence>
<dbReference type="Proteomes" id="UP000214646">
    <property type="component" value="Unassembled WGS sequence"/>
</dbReference>
<evidence type="ECO:0000313" key="2">
    <source>
        <dbReference type="Proteomes" id="UP000214646"/>
    </source>
</evidence>
<proteinExistence type="predicted"/>
<reference evidence="2" key="1">
    <citation type="submission" date="2017-06" db="EMBL/GenBank/DDBJ databases">
        <title>Genome analysis of Fimbriiglobus ruber SP5, the first member of the order Planctomycetales with confirmed chitinolytic capability.</title>
        <authorList>
            <person name="Ravin N.V."/>
            <person name="Rakitin A.L."/>
            <person name="Ivanova A.A."/>
            <person name="Beletsky A.V."/>
            <person name="Kulichevskaya I.S."/>
            <person name="Mardanov A.V."/>
            <person name="Dedysh S.N."/>
        </authorList>
    </citation>
    <scope>NUCLEOTIDE SEQUENCE [LARGE SCALE GENOMIC DNA]</scope>
    <source>
        <strain evidence="2">SP5</strain>
    </source>
</reference>
<keyword evidence="2" id="KW-1185">Reference proteome</keyword>
<gene>
    <name evidence="1" type="ORF">FRUB_10340</name>
</gene>
<dbReference type="AlphaFoldDB" id="A0A225DB54"/>
<dbReference type="EMBL" id="NIDE01000020">
    <property type="protein sequence ID" value="OWK34369.1"/>
    <property type="molecule type" value="Genomic_DNA"/>
</dbReference>
<organism evidence="1 2">
    <name type="scientific">Fimbriiglobus ruber</name>
    <dbReference type="NCBI Taxonomy" id="1908690"/>
    <lineage>
        <taxon>Bacteria</taxon>
        <taxon>Pseudomonadati</taxon>
        <taxon>Planctomycetota</taxon>
        <taxon>Planctomycetia</taxon>
        <taxon>Gemmatales</taxon>
        <taxon>Gemmataceae</taxon>
        <taxon>Fimbriiglobus</taxon>
    </lineage>
</organism>
<evidence type="ECO:0000313" key="1">
    <source>
        <dbReference type="EMBL" id="OWK34369.1"/>
    </source>
</evidence>
<dbReference type="RefSeq" id="WP_088260674.1">
    <property type="nucleotide sequence ID" value="NZ_NIDE01000020.1"/>
</dbReference>
<comment type="caution">
    <text evidence="1">The sequence shown here is derived from an EMBL/GenBank/DDBJ whole genome shotgun (WGS) entry which is preliminary data.</text>
</comment>
<accession>A0A225DB54</accession>
<name>A0A225DB54_9BACT</name>
<protein>
    <submittedName>
        <fullName evidence="1">Uncharacterized protein</fullName>
    </submittedName>
</protein>